<protein>
    <submittedName>
        <fullName evidence="2">Prohead core scaffold protein</fullName>
    </submittedName>
</protein>
<proteinExistence type="predicted"/>
<evidence type="ECO:0000313" key="2">
    <source>
        <dbReference type="EMBL" id="ASD52087.1"/>
    </source>
</evidence>
<reference evidence="2 3" key="1">
    <citation type="submission" date="2017-04" db="EMBL/GenBank/DDBJ databases">
        <title>Isolation of lytic bacteriophages infecting Pseudomonas strains for biocontrol of fish and shrimp spoilage during chilled storage.</title>
        <authorList>
            <person name="Yang Z."/>
            <person name="Tao X."/>
            <person name="Gao L."/>
            <person name="Rao S."/>
        </authorList>
    </citation>
    <scope>NUCLEOTIDE SEQUENCE [LARGE SCALE GENOMIC DNA]</scope>
</reference>
<keyword evidence="3" id="KW-1185">Reference proteome</keyword>
<accession>A0A2U7NN24</accession>
<evidence type="ECO:0000313" key="3">
    <source>
        <dbReference type="Proteomes" id="UP000247773"/>
    </source>
</evidence>
<dbReference type="EMBL" id="KY971610">
    <property type="protein sequence ID" value="ASD52087.1"/>
    <property type="molecule type" value="Genomic_DNA"/>
</dbReference>
<dbReference type="Proteomes" id="UP000247773">
    <property type="component" value="Genome"/>
</dbReference>
<organism evidence="2 3">
    <name type="scientific">Pseudomonas phage PspYZU05</name>
    <dbReference type="NCBI Taxonomy" id="1983556"/>
    <lineage>
        <taxon>Viruses</taxon>
        <taxon>Duplodnaviria</taxon>
        <taxon>Heunggongvirae</taxon>
        <taxon>Uroviricota</taxon>
        <taxon>Caudoviricetes</taxon>
        <taxon>Pantevenvirales</taxon>
        <taxon>Straboviridae</taxon>
        <taxon>Jiangsuvirus</taxon>
        <taxon>Jiangsuvirus pspyzu05</taxon>
    </lineage>
</organism>
<dbReference type="InterPro" id="IPR057966">
    <property type="entry name" value="T4_SCAF"/>
</dbReference>
<feature type="region of interest" description="Disordered" evidence="1">
    <location>
        <begin position="242"/>
        <end position="266"/>
    </location>
</feature>
<sequence>MKELLLKEAANLEIEVKVDELFESTQVSAEFKNDFAEVYQASVRAQAVKLAEAHIEKIADLAETKLAEGVEEAQRLSEENLTKKANAFFDHLSEEWLKENKLPVENSIKARLFESMVVGMKELFVEHNIVVPEESVDVVSELEDELTESRAEVANLFGATTALKEELSALKRTTFIKEATLDLTDSQKEKVLSLTEGIPFAEGDSAYGSKVTAIIEMVKGSKTAIVENKEDTQLDEGLNYQETEHKEEPKGSSLMSSYVKSAVRLS</sequence>
<dbReference type="Pfam" id="PF25623">
    <property type="entry name" value="T4_CASP"/>
    <property type="match status" value="1"/>
</dbReference>
<name>A0A2U7NN24_9CAUD</name>
<evidence type="ECO:0000256" key="1">
    <source>
        <dbReference type="SAM" id="MobiDB-lite"/>
    </source>
</evidence>
<gene>
    <name evidence="2" type="ORF">PspYZU05_135</name>
</gene>